<dbReference type="EMBL" id="BSYI01000018">
    <property type="protein sequence ID" value="GMG83345.1"/>
    <property type="molecule type" value="Genomic_DNA"/>
</dbReference>
<dbReference type="NCBIfam" id="TIGR02796">
    <property type="entry name" value="tolQ"/>
    <property type="match status" value="1"/>
</dbReference>
<comment type="subunit">
    <text evidence="10">The Tol-Pal system is composed of five core proteins: the inner membrane proteins TolA, TolQ and TolR, the periplasmic protein TolB and the outer membrane protein Pal. They form a network linking the inner and outer membranes and the peptidoglycan layer.</text>
</comment>
<proteinExistence type="inferred from homology"/>
<evidence type="ECO:0000256" key="10">
    <source>
        <dbReference type="HAMAP-Rule" id="MF_02202"/>
    </source>
</evidence>
<dbReference type="PANTHER" id="PTHR30625">
    <property type="entry name" value="PROTEIN TOLQ"/>
    <property type="match status" value="1"/>
</dbReference>
<comment type="similarity">
    <text evidence="2 10">Belongs to the ExbB/TolQ family.</text>
</comment>
<feature type="transmembrane region" description="Helical" evidence="10">
    <location>
        <begin position="191"/>
        <end position="213"/>
    </location>
</feature>
<name>A0ABQ6LM33_9RHOB</name>
<evidence type="ECO:0000313" key="12">
    <source>
        <dbReference type="EMBL" id="GMG83345.1"/>
    </source>
</evidence>
<gene>
    <name evidence="10 12" type="primary">tolQ</name>
    <name evidence="12" type="ORF">LNKW23_25580</name>
</gene>
<keyword evidence="5 10" id="KW-0132">Cell division</keyword>
<accession>A0ABQ6LM33</accession>
<dbReference type="HAMAP" id="MF_02202">
    <property type="entry name" value="TolQ"/>
    <property type="match status" value="1"/>
</dbReference>
<dbReference type="InterPro" id="IPR014163">
    <property type="entry name" value="Tol-Pal_TolQ"/>
</dbReference>
<keyword evidence="3 10" id="KW-1003">Cell membrane</keyword>
<comment type="caution">
    <text evidence="12">The sequence shown here is derived from an EMBL/GenBank/DDBJ whole genome shotgun (WGS) entry which is preliminary data.</text>
</comment>
<evidence type="ECO:0000256" key="2">
    <source>
        <dbReference type="ARBA" id="ARBA00010442"/>
    </source>
</evidence>
<evidence type="ECO:0000256" key="9">
    <source>
        <dbReference type="ARBA" id="ARBA00023306"/>
    </source>
</evidence>
<keyword evidence="6 10" id="KW-0812">Transmembrane</keyword>
<keyword evidence="9 10" id="KW-0131">Cell cycle</keyword>
<keyword evidence="7 10" id="KW-1133">Transmembrane helix</keyword>
<evidence type="ECO:0000256" key="7">
    <source>
        <dbReference type="ARBA" id="ARBA00022989"/>
    </source>
</evidence>
<dbReference type="InterPro" id="IPR050790">
    <property type="entry name" value="ExbB/TolQ_transport"/>
</dbReference>
<reference evidence="12 13" key="1">
    <citation type="submission" date="2023-04" db="EMBL/GenBank/DDBJ databases">
        <title>Marinoamorphus aggregata gen. nov., sp. Nov., isolate from tissue of brittle star Ophioplocus japonicus.</title>
        <authorList>
            <person name="Kawano K."/>
            <person name="Sawayama S."/>
            <person name="Nakagawa S."/>
        </authorList>
    </citation>
    <scope>NUCLEOTIDE SEQUENCE [LARGE SCALE GENOMIC DNA]</scope>
    <source>
        <strain evidence="12 13">NKW23</strain>
    </source>
</reference>
<keyword evidence="13" id="KW-1185">Reference proteome</keyword>
<dbReference type="Proteomes" id="UP001239909">
    <property type="component" value="Unassembled WGS sequence"/>
</dbReference>
<evidence type="ECO:0000256" key="1">
    <source>
        <dbReference type="ARBA" id="ARBA00004651"/>
    </source>
</evidence>
<evidence type="ECO:0000256" key="3">
    <source>
        <dbReference type="ARBA" id="ARBA00022475"/>
    </source>
</evidence>
<evidence type="ECO:0000256" key="4">
    <source>
        <dbReference type="ARBA" id="ARBA00022519"/>
    </source>
</evidence>
<comment type="function">
    <text evidence="10">Part of the Tol-Pal system, which plays a role in outer membrane invagination during cell division and is important for maintaining outer membrane integrity.</text>
</comment>
<evidence type="ECO:0000259" key="11">
    <source>
        <dbReference type="Pfam" id="PF01618"/>
    </source>
</evidence>
<evidence type="ECO:0000256" key="5">
    <source>
        <dbReference type="ARBA" id="ARBA00022618"/>
    </source>
</evidence>
<protein>
    <recommendedName>
        <fullName evidence="10">Tol-Pal system protein TolQ</fullName>
    </recommendedName>
</protein>
<feature type="transmembrane region" description="Helical" evidence="10">
    <location>
        <begin position="48"/>
        <end position="70"/>
    </location>
</feature>
<feature type="transmembrane region" description="Helical" evidence="10">
    <location>
        <begin position="154"/>
        <end position="176"/>
    </location>
</feature>
<keyword evidence="8 10" id="KW-0472">Membrane</keyword>
<feature type="domain" description="MotA/TolQ/ExbB proton channel" evidence="11">
    <location>
        <begin position="104"/>
        <end position="234"/>
    </location>
</feature>
<evidence type="ECO:0000313" key="13">
    <source>
        <dbReference type="Proteomes" id="UP001239909"/>
    </source>
</evidence>
<evidence type="ECO:0000256" key="8">
    <source>
        <dbReference type="ARBA" id="ARBA00023136"/>
    </source>
</evidence>
<organism evidence="12 13">
    <name type="scientific">Paralimibaculum aggregatum</name>
    <dbReference type="NCBI Taxonomy" id="3036245"/>
    <lineage>
        <taxon>Bacteria</taxon>
        <taxon>Pseudomonadati</taxon>
        <taxon>Pseudomonadota</taxon>
        <taxon>Alphaproteobacteria</taxon>
        <taxon>Rhodobacterales</taxon>
        <taxon>Paracoccaceae</taxon>
        <taxon>Paralimibaculum</taxon>
    </lineage>
</organism>
<dbReference type="Pfam" id="PF01618">
    <property type="entry name" value="MotA_ExbB"/>
    <property type="match status" value="1"/>
</dbReference>
<dbReference type="PANTHER" id="PTHR30625:SF3">
    <property type="entry name" value="TOL-PAL SYSTEM PROTEIN TOLQ"/>
    <property type="match status" value="1"/>
</dbReference>
<comment type="subcellular location">
    <subcellularLocation>
        <location evidence="10">Cell inner membrane</location>
        <topology evidence="10">Multi-pass membrane protein</topology>
    </subcellularLocation>
    <subcellularLocation>
        <location evidence="1">Cell membrane</location>
        <topology evidence="1">Multi-pass membrane protein</topology>
    </subcellularLocation>
</comment>
<evidence type="ECO:0000256" key="6">
    <source>
        <dbReference type="ARBA" id="ARBA00022692"/>
    </source>
</evidence>
<keyword evidence="4 10" id="KW-0997">Cell inner membrane</keyword>
<sequence length="264" mass="28110">MDYAGVTTLAALAAAQAADPSSLGAARAEAVDFSVLAMFWRATPIVQAVMLLLLAASFWSWTIILSKALALGRLTRQTRAFEANFWSGQSLDELFDRVGARPRTPIERVFVAGMREWRRSFLPNGSILAGTQARLDRAMAVAIAREGERVQSRLAFLATVGAVSPFVGLFATVWGIKHSFESIAIAQNTNLAVVAPGIAEALLATALGLLAAIPATVGYNRLGAMAEGVSASLENFADEFSTLLAREIDRSQTPMAQPAAMGMH</sequence>
<dbReference type="InterPro" id="IPR002898">
    <property type="entry name" value="MotA_ExbB_proton_chnl"/>
</dbReference>